<proteinExistence type="predicted"/>
<organism evidence="3 4">
    <name type="scientific">Rhodovulum iodosum</name>
    <dbReference type="NCBI Taxonomy" id="68291"/>
    <lineage>
        <taxon>Bacteria</taxon>
        <taxon>Pseudomonadati</taxon>
        <taxon>Pseudomonadota</taxon>
        <taxon>Alphaproteobacteria</taxon>
        <taxon>Rhodobacterales</taxon>
        <taxon>Paracoccaceae</taxon>
        <taxon>Rhodovulum</taxon>
    </lineage>
</organism>
<evidence type="ECO:0000313" key="4">
    <source>
        <dbReference type="Proteomes" id="UP001560019"/>
    </source>
</evidence>
<dbReference type="PANTHER" id="PTHR31157:SF1">
    <property type="entry name" value="SCP DOMAIN-CONTAINING PROTEIN"/>
    <property type="match status" value="1"/>
</dbReference>
<name>A0ABV3XRQ0_9RHOB</name>
<comment type="caution">
    <text evidence="3">The sequence shown here is derived from an EMBL/GenBank/DDBJ whole genome shotgun (WGS) entry which is preliminary data.</text>
</comment>
<dbReference type="SUPFAM" id="SSF55797">
    <property type="entry name" value="PR-1-like"/>
    <property type="match status" value="1"/>
</dbReference>
<evidence type="ECO:0000259" key="2">
    <source>
        <dbReference type="Pfam" id="PF00188"/>
    </source>
</evidence>
<dbReference type="PROSITE" id="PS51257">
    <property type="entry name" value="PROKAR_LIPOPROTEIN"/>
    <property type="match status" value="1"/>
</dbReference>
<dbReference type="EMBL" id="JBEHHI010000001">
    <property type="protein sequence ID" value="MEX5727998.1"/>
    <property type="molecule type" value="Genomic_DNA"/>
</dbReference>
<evidence type="ECO:0000313" key="3">
    <source>
        <dbReference type="EMBL" id="MEX5727998.1"/>
    </source>
</evidence>
<feature type="signal peptide" evidence="1">
    <location>
        <begin position="1"/>
        <end position="20"/>
    </location>
</feature>
<sequence>MKAFTISALFLALVLAGCDAPPPRMDATGKPLPRAYKLSERDAATVQYRMLDSVNALRSARGLTPLRLDSRLNAAALAHSRDMSAQGRAWPFGSDGSSPYDRVARAGYAGRLGTELVSQTYETELDTLAAWMEDPAKRDALLEPNAQDMGFGFYQEPNGLIWWALITGLPTIAQGNM</sequence>
<dbReference type="RefSeq" id="WP_125408363.1">
    <property type="nucleotide sequence ID" value="NZ_JBEHHI010000001.1"/>
</dbReference>
<accession>A0ABV3XRQ0</accession>
<dbReference type="Pfam" id="PF00188">
    <property type="entry name" value="CAP"/>
    <property type="match status" value="1"/>
</dbReference>
<feature type="chain" id="PRO_5045100369" description="SCP domain-containing protein" evidence="1">
    <location>
        <begin position="21"/>
        <end position="177"/>
    </location>
</feature>
<dbReference type="Gene3D" id="3.40.33.10">
    <property type="entry name" value="CAP"/>
    <property type="match status" value="1"/>
</dbReference>
<dbReference type="PANTHER" id="PTHR31157">
    <property type="entry name" value="SCP DOMAIN-CONTAINING PROTEIN"/>
    <property type="match status" value="1"/>
</dbReference>
<keyword evidence="1" id="KW-0732">Signal</keyword>
<dbReference type="Proteomes" id="UP001560019">
    <property type="component" value="Unassembled WGS sequence"/>
</dbReference>
<protein>
    <recommendedName>
        <fullName evidence="2">SCP domain-containing protein</fullName>
    </recommendedName>
</protein>
<dbReference type="CDD" id="cd05379">
    <property type="entry name" value="CAP_bacterial"/>
    <property type="match status" value="1"/>
</dbReference>
<dbReference type="InterPro" id="IPR014044">
    <property type="entry name" value="CAP_dom"/>
</dbReference>
<feature type="domain" description="SCP" evidence="2">
    <location>
        <begin position="51"/>
        <end position="160"/>
    </location>
</feature>
<evidence type="ECO:0000256" key="1">
    <source>
        <dbReference type="SAM" id="SignalP"/>
    </source>
</evidence>
<dbReference type="InterPro" id="IPR035940">
    <property type="entry name" value="CAP_sf"/>
</dbReference>
<reference evidence="3 4" key="1">
    <citation type="submission" date="2024-06" db="EMBL/GenBank/DDBJ databases">
        <title>Genome of Rhodovulum iodosum, a marine photoferrotroph.</title>
        <authorList>
            <person name="Bianchini G."/>
            <person name="Nikeleit V."/>
            <person name="Kappler A."/>
            <person name="Bryce C."/>
            <person name="Sanchez-Baracaldo P."/>
        </authorList>
    </citation>
    <scope>NUCLEOTIDE SEQUENCE [LARGE SCALE GENOMIC DNA]</scope>
    <source>
        <strain evidence="3 4">UT/N1</strain>
    </source>
</reference>
<gene>
    <name evidence="3" type="ORF">Ga0609869_001351</name>
</gene>
<keyword evidence="4" id="KW-1185">Reference proteome</keyword>